<keyword evidence="3" id="KW-1185">Reference proteome</keyword>
<organism evidence="2 3">
    <name type="scientific">Pisolithus tinctorius Marx 270</name>
    <dbReference type="NCBI Taxonomy" id="870435"/>
    <lineage>
        <taxon>Eukaryota</taxon>
        <taxon>Fungi</taxon>
        <taxon>Dikarya</taxon>
        <taxon>Basidiomycota</taxon>
        <taxon>Agaricomycotina</taxon>
        <taxon>Agaricomycetes</taxon>
        <taxon>Agaricomycetidae</taxon>
        <taxon>Boletales</taxon>
        <taxon>Sclerodermatineae</taxon>
        <taxon>Pisolithaceae</taxon>
        <taxon>Pisolithus</taxon>
    </lineage>
</organism>
<reference evidence="3" key="2">
    <citation type="submission" date="2015-01" db="EMBL/GenBank/DDBJ databases">
        <title>Evolutionary Origins and Diversification of the Mycorrhizal Mutualists.</title>
        <authorList>
            <consortium name="DOE Joint Genome Institute"/>
            <consortium name="Mycorrhizal Genomics Consortium"/>
            <person name="Kohler A."/>
            <person name="Kuo A."/>
            <person name="Nagy L.G."/>
            <person name="Floudas D."/>
            <person name="Copeland A."/>
            <person name="Barry K.W."/>
            <person name="Cichocki N."/>
            <person name="Veneault-Fourrey C."/>
            <person name="LaButti K."/>
            <person name="Lindquist E.A."/>
            <person name="Lipzen A."/>
            <person name="Lundell T."/>
            <person name="Morin E."/>
            <person name="Murat C."/>
            <person name="Riley R."/>
            <person name="Ohm R."/>
            <person name="Sun H."/>
            <person name="Tunlid A."/>
            <person name="Henrissat B."/>
            <person name="Grigoriev I.V."/>
            <person name="Hibbett D.S."/>
            <person name="Martin F."/>
        </authorList>
    </citation>
    <scope>NUCLEOTIDE SEQUENCE [LARGE SCALE GENOMIC DNA]</scope>
    <source>
        <strain evidence="3">Marx 270</strain>
    </source>
</reference>
<dbReference type="AlphaFoldDB" id="A0A0C3J5H4"/>
<evidence type="ECO:0000259" key="1">
    <source>
        <dbReference type="Pfam" id="PF14214"/>
    </source>
</evidence>
<feature type="domain" description="Helitron helicase-like" evidence="1">
    <location>
        <begin position="3"/>
        <end position="133"/>
    </location>
</feature>
<dbReference type="Proteomes" id="UP000054217">
    <property type="component" value="Unassembled WGS sequence"/>
</dbReference>
<feature type="non-terminal residue" evidence="2">
    <location>
        <position position="1"/>
    </location>
</feature>
<dbReference type="Pfam" id="PF14214">
    <property type="entry name" value="Helitron_like_N"/>
    <property type="match status" value="1"/>
</dbReference>
<proteinExistence type="predicted"/>
<accession>A0A0C3J5H4</accession>
<evidence type="ECO:0000313" key="2">
    <source>
        <dbReference type="EMBL" id="KIN92946.1"/>
    </source>
</evidence>
<dbReference type="InterPro" id="IPR025476">
    <property type="entry name" value="Helitron_helicase-like"/>
</dbReference>
<dbReference type="OrthoDB" id="2691631at2759"/>
<dbReference type="STRING" id="870435.A0A0C3J5H4"/>
<dbReference type="HOGENOM" id="CLU_080483_2_1_1"/>
<name>A0A0C3J5H4_PISTI</name>
<gene>
    <name evidence="2" type="ORF">M404DRAFT_172201</name>
</gene>
<dbReference type="EMBL" id="KN832287">
    <property type="protein sequence ID" value="KIN92946.1"/>
    <property type="molecule type" value="Genomic_DNA"/>
</dbReference>
<protein>
    <recommendedName>
        <fullName evidence="1">Helitron helicase-like domain-containing protein</fullName>
    </recommendedName>
</protein>
<sequence length="159" mass="18005">LQLFQELNVICHSLPCSDGYKLCQCNEIHSLTWQLGTPVFFLTLNLHDLTNVLVAHFGGLDISLWHQLRAYEWAAFVASHSAAAAKAFDILIQVFVDIVIKYNNGSSLFGRCSGYYGMVEAQGRGTLHCHMLLWIDGHPNPEWCRKSPSSCIIRARWLR</sequence>
<reference evidence="2 3" key="1">
    <citation type="submission" date="2014-04" db="EMBL/GenBank/DDBJ databases">
        <authorList>
            <consortium name="DOE Joint Genome Institute"/>
            <person name="Kuo A."/>
            <person name="Kohler A."/>
            <person name="Costa M.D."/>
            <person name="Nagy L.G."/>
            <person name="Floudas D."/>
            <person name="Copeland A."/>
            <person name="Barry K.W."/>
            <person name="Cichocki N."/>
            <person name="Veneault-Fourrey C."/>
            <person name="LaButti K."/>
            <person name="Lindquist E.A."/>
            <person name="Lipzen A."/>
            <person name="Lundell T."/>
            <person name="Morin E."/>
            <person name="Murat C."/>
            <person name="Sun H."/>
            <person name="Tunlid A."/>
            <person name="Henrissat B."/>
            <person name="Grigoriev I.V."/>
            <person name="Hibbett D.S."/>
            <person name="Martin F."/>
            <person name="Nordberg H.P."/>
            <person name="Cantor M.N."/>
            <person name="Hua S.X."/>
        </authorList>
    </citation>
    <scope>NUCLEOTIDE SEQUENCE [LARGE SCALE GENOMIC DNA]</scope>
    <source>
        <strain evidence="2 3">Marx 270</strain>
    </source>
</reference>
<dbReference type="InParanoid" id="A0A0C3J5H4"/>
<evidence type="ECO:0000313" key="3">
    <source>
        <dbReference type="Proteomes" id="UP000054217"/>
    </source>
</evidence>